<comment type="similarity">
    <text evidence="1">Belongs to the ERGIC family.</text>
</comment>
<feature type="compositionally biased region" description="Basic residues" evidence="2">
    <location>
        <begin position="1"/>
        <end position="18"/>
    </location>
</feature>
<gene>
    <name evidence="4" type="ORF">Plil01_001142400</name>
</gene>
<organism evidence="4 5">
    <name type="scientific">Phytophthora lilii</name>
    <dbReference type="NCBI Taxonomy" id="2077276"/>
    <lineage>
        <taxon>Eukaryota</taxon>
        <taxon>Sar</taxon>
        <taxon>Stramenopiles</taxon>
        <taxon>Oomycota</taxon>
        <taxon>Peronosporomycetes</taxon>
        <taxon>Peronosporales</taxon>
        <taxon>Peronosporaceae</taxon>
        <taxon>Phytophthora</taxon>
    </lineage>
</organism>
<evidence type="ECO:0000256" key="1">
    <source>
        <dbReference type="ARBA" id="ARBA00005648"/>
    </source>
</evidence>
<comment type="caution">
    <text evidence="4">The sequence shown here is derived from an EMBL/GenBank/DDBJ whole genome shotgun (WGS) entry which is preliminary data.</text>
</comment>
<evidence type="ECO:0000259" key="3">
    <source>
        <dbReference type="Pfam" id="PF07970"/>
    </source>
</evidence>
<name>A0A9W6U8M1_9STRA</name>
<protein>
    <submittedName>
        <fullName evidence="4">Unnamed protein product</fullName>
    </submittedName>
</protein>
<evidence type="ECO:0000313" key="4">
    <source>
        <dbReference type="EMBL" id="GMF27314.1"/>
    </source>
</evidence>
<sequence>MVHRRRGGHPGAHHRRRRGDAAELRGGGFPAAVRVLGLVDGERHAPHARGHGPSKWRVVALRPATTALTLLVLHGKQQDFPINIEVDVSFLHESCKGATRWRRVEAGRGLTCAVETDVAMDVSDSKGHKEILLKKDIQEEPYGENGCRLYGTAQVQKVAGDLSFAHEGSLTVFSFFDFLNFNSSHVVNHLRFGPQIPDMETPLIDVSKILKRNLATYKYFVNIVPSRYVYLNGRSVQTFQYSVTEHETSSRGPNGQVSFPGVIFSYEFSPIAVEYIESKPSVLHFLTSTSAIVGGVFAVARMIDGAIYSVSKKID</sequence>
<dbReference type="InterPro" id="IPR012936">
    <property type="entry name" value="Erv_C"/>
</dbReference>
<reference evidence="4" key="1">
    <citation type="submission" date="2023-04" db="EMBL/GenBank/DDBJ databases">
        <title>Phytophthora lilii NBRC 32176.</title>
        <authorList>
            <person name="Ichikawa N."/>
            <person name="Sato H."/>
            <person name="Tonouchi N."/>
        </authorList>
    </citation>
    <scope>NUCLEOTIDE SEQUENCE</scope>
    <source>
        <strain evidence="4">NBRC 32176</strain>
    </source>
</reference>
<accession>A0A9W6U8M1</accession>
<dbReference type="Proteomes" id="UP001165083">
    <property type="component" value="Unassembled WGS sequence"/>
</dbReference>
<dbReference type="Pfam" id="PF07970">
    <property type="entry name" value="COPIIcoated_ERV"/>
    <property type="match status" value="1"/>
</dbReference>
<dbReference type="EMBL" id="BSXW01000656">
    <property type="protein sequence ID" value="GMF27314.1"/>
    <property type="molecule type" value="Genomic_DNA"/>
</dbReference>
<feature type="region of interest" description="Disordered" evidence="2">
    <location>
        <begin position="1"/>
        <end position="24"/>
    </location>
</feature>
<dbReference type="OrthoDB" id="270930at2759"/>
<dbReference type="PANTHER" id="PTHR10984">
    <property type="entry name" value="ENDOPLASMIC RETICULUM-GOLGI INTERMEDIATE COMPARTMENT PROTEIN"/>
    <property type="match status" value="1"/>
</dbReference>
<keyword evidence="5" id="KW-1185">Reference proteome</keyword>
<dbReference type="GO" id="GO:0005783">
    <property type="term" value="C:endoplasmic reticulum"/>
    <property type="evidence" value="ECO:0007669"/>
    <property type="project" value="TreeGrafter"/>
</dbReference>
<dbReference type="InterPro" id="IPR045888">
    <property type="entry name" value="Erv"/>
</dbReference>
<evidence type="ECO:0000313" key="5">
    <source>
        <dbReference type="Proteomes" id="UP001165083"/>
    </source>
</evidence>
<proteinExistence type="inferred from homology"/>
<dbReference type="AlphaFoldDB" id="A0A9W6U8M1"/>
<dbReference type="PANTHER" id="PTHR10984:SF25">
    <property type="entry name" value="ENDOPLASMIC RETICULUM-GOLGI INTERMEDIATE COMPARTMENT PROTEIN 3"/>
    <property type="match status" value="1"/>
</dbReference>
<evidence type="ECO:0000256" key="2">
    <source>
        <dbReference type="SAM" id="MobiDB-lite"/>
    </source>
</evidence>
<dbReference type="GO" id="GO:0030134">
    <property type="term" value="C:COPII-coated ER to Golgi transport vesicle"/>
    <property type="evidence" value="ECO:0007669"/>
    <property type="project" value="TreeGrafter"/>
</dbReference>
<feature type="domain" description="Endoplasmic reticulum vesicle transporter C-terminal" evidence="3">
    <location>
        <begin position="138"/>
        <end position="304"/>
    </location>
</feature>